<dbReference type="EMBL" id="GBRH01250957">
    <property type="protein sequence ID" value="JAD46938.1"/>
    <property type="molecule type" value="Transcribed_RNA"/>
</dbReference>
<name>A0A0A9AAG0_ARUDO</name>
<organism evidence="1">
    <name type="scientific">Arundo donax</name>
    <name type="common">Giant reed</name>
    <name type="synonym">Donax arundinaceus</name>
    <dbReference type="NCBI Taxonomy" id="35708"/>
    <lineage>
        <taxon>Eukaryota</taxon>
        <taxon>Viridiplantae</taxon>
        <taxon>Streptophyta</taxon>
        <taxon>Embryophyta</taxon>
        <taxon>Tracheophyta</taxon>
        <taxon>Spermatophyta</taxon>
        <taxon>Magnoliopsida</taxon>
        <taxon>Liliopsida</taxon>
        <taxon>Poales</taxon>
        <taxon>Poaceae</taxon>
        <taxon>PACMAD clade</taxon>
        <taxon>Arundinoideae</taxon>
        <taxon>Arundineae</taxon>
        <taxon>Arundo</taxon>
    </lineage>
</organism>
<proteinExistence type="predicted"/>
<evidence type="ECO:0000313" key="1">
    <source>
        <dbReference type="EMBL" id="JAD46938.1"/>
    </source>
</evidence>
<accession>A0A0A9AAG0</accession>
<protein>
    <submittedName>
        <fullName evidence="1">Uncharacterized protein</fullName>
    </submittedName>
</protein>
<reference evidence="1" key="2">
    <citation type="journal article" date="2015" name="Data Brief">
        <title>Shoot transcriptome of the giant reed, Arundo donax.</title>
        <authorList>
            <person name="Barrero R.A."/>
            <person name="Guerrero F.D."/>
            <person name="Moolhuijzen P."/>
            <person name="Goolsby J.A."/>
            <person name="Tidwell J."/>
            <person name="Bellgard S.E."/>
            <person name="Bellgard M.I."/>
        </authorList>
    </citation>
    <scope>NUCLEOTIDE SEQUENCE</scope>
    <source>
        <tissue evidence="1">Shoot tissue taken approximately 20 cm above the soil surface</tissue>
    </source>
</reference>
<reference evidence="1" key="1">
    <citation type="submission" date="2014-09" db="EMBL/GenBank/DDBJ databases">
        <authorList>
            <person name="Magalhaes I.L.F."/>
            <person name="Oliveira U."/>
            <person name="Santos F.R."/>
            <person name="Vidigal T.H.D.A."/>
            <person name="Brescovit A.D."/>
            <person name="Santos A.J."/>
        </authorList>
    </citation>
    <scope>NUCLEOTIDE SEQUENCE</scope>
    <source>
        <tissue evidence="1">Shoot tissue taken approximately 20 cm above the soil surface</tissue>
    </source>
</reference>
<sequence>MMALSAGMQPQ</sequence>